<evidence type="ECO:0000256" key="4">
    <source>
        <dbReference type="ARBA" id="ARBA00023212"/>
    </source>
</evidence>
<dbReference type="AlphaFoldDB" id="T0QVX0"/>
<dbReference type="Gene3D" id="3.40.850.10">
    <property type="entry name" value="Kinesin motor domain"/>
    <property type="match status" value="1"/>
</dbReference>
<proteinExistence type="inferred from homology"/>
<evidence type="ECO:0000256" key="1">
    <source>
        <dbReference type="ARBA" id="ARBA00004245"/>
    </source>
</evidence>
<dbReference type="SMART" id="SM00129">
    <property type="entry name" value="KISc"/>
    <property type="match status" value="1"/>
</dbReference>
<organism evidence="9 10">
    <name type="scientific">Saprolegnia diclina (strain VS20)</name>
    <dbReference type="NCBI Taxonomy" id="1156394"/>
    <lineage>
        <taxon>Eukaryota</taxon>
        <taxon>Sar</taxon>
        <taxon>Stramenopiles</taxon>
        <taxon>Oomycota</taxon>
        <taxon>Saprolegniomycetes</taxon>
        <taxon>Saprolegniales</taxon>
        <taxon>Saprolegniaceae</taxon>
        <taxon>Saprolegnia</taxon>
    </lineage>
</organism>
<evidence type="ECO:0000256" key="6">
    <source>
        <dbReference type="SAM" id="Coils"/>
    </source>
</evidence>
<dbReference type="RefSeq" id="XP_008603792.1">
    <property type="nucleotide sequence ID" value="XM_008605570.1"/>
</dbReference>
<dbReference type="SUPFAM" id="SSF52540">
    <property type="entry name" value="P-loop containing nucleoside triphosphate hydrolases"/>
    <property type="match status" value="1"/>
</dbReference>
<dbReference type="EMBL" id="JH767132">
    <property type="protein sequence ID" value="EQC42369.1"/>
    <property type="molecule type" value="Genomic_DNA"/>
</dbReference>
<dbReference type="Pfam" id="PF00225">
    <property type="entry name" value="Kinesin"/>
    <property type="match status" value="1"/>
</dbReference>
<dbReference type="OrthoDB" id="61671at2759"/>
<comment type="similarity">
    <text evidence="5">Belongs to the TRAFAC class myosin-kinesin ATPase superfamily. Kinesin family.</text>
</comment>
<evidence type="ECO:0000256" key="7">
    <source>
        <dbReference type="SAM" id="MobiDB-lite"/>
    </source>
</evidence>
<dbReference type="InParanoid" id="T0QVX0"/>
<protein>
    <recommendedName>
        <fullName evidence="8">Kinesin motor domain-containing protein</fullName>
    </recommendedName>
</protein>
<evidence type="ECO:0000313" key="9">
    <source>
        <dbReference type="EMBL" id="EQC42369.1"/>
    </source>
</evidence>
<evidence type="ECO:0000256" key="2">
    <source>
        <dbReference type="ARBA" id="ARBA00022490"/>
    </source>
</evidence>
<sequence>MADALPTETTPMGRRASYSPSHVLSPARRHRRSMSTDSSDSGVLDAPSSADNIRAFVRIQPTTDDAPSCVEVAVDATVLSVSKANGSDVKAFTVDGVVQASASQADVYEAVGAAFVAHALAGYNGCLFAYGQTGSGKTYTMEGESTHGETRGVVPRILEALFAQLSAPFECRCSYLEIYNERIYDLLDDDVTVDAKLLREDSQQNVFVQDLLELPVTSSSSALQLLALGGRNRTVGSTAMNRESSRSHSVFTIKLTQTTRDGARLKSILHLVDLAGSEKQSQTGATGVRLKEASQINKSLSVLGNVITALVDVSSGRRRHVHYRDSKLTFLLRDALGGNSKTTVVATISAHERWLPETVSTLQFVQRVKYIKNHAVQFEDDAALIARLEKQVAALTARLDDRVDEPEKDVEPPAVVAAYEEQIADLERQLADATKDSRWIEDLHKLKREVAAKEAIITAKDKEIYAIKDTLGKIVQDTEIILEERNALLVQAAAFEAQKRAMDAELAKVARALMEAQDALDGREKASFTLQEIIADLQTQLEHKTKPRRMSLRRLFSTRKPDKLANII</sequence>
<evidence type="ECO:0000259" key="8">
    <source>
        <dbReference type="PROSITE" id="PS50067"/>
    </source>
</evidence>
<keyword evidence="5" id="KW-0067">ATP-binding</keyword>
<evidence type="ECO:0000313" key="10">
    <source>
        <dbReference type="Proteomes" id="UP000030762"/>
    </source>
</evidence>
<keyword evidence="6" id="KW-0175">Coiled coil</keyword>
<feature type="domain" description="Kinesin motor" evidence="8">
    <location>
        <begin position="52"/>
        <end position="371"/>
    </location>
</feature>
<keyword evidence="4" id="KW-0206">Cytoskeleton</keyword>
<keyword evidence="2" id="KW-0963">Cytoplasm</keyword>
<dbReference type="eggNOG" id="KOG4280">
    <property type="taxonomic scope" value="Eukaryota"/>
</dbReference>
<dbReference type="GO" id="GO:0072686">
    <property type="term" value="C:mitotic spindle"/>
    <property type="evidence" value="ECO:0007669"/>
    <property type="project" value="TreeGrafter"/>
</dbReference>
<accession>T0QVX0</accession>
<dbReference type="OMA" id="RETSICK"/>
<evidence type="ECO:0000256" key="3">
    <source>
        <dbReference type="ARBA" id="ARBA00023175"/>
    </source>
</evidence>
<dbReference type="GO" id="GO:0051231">
    <property type="term" value="P:spindle elongation"/>
    <property type="evidence" value="ECO:0007669"/>
    <property type="project" value="TreeGrafter"/>
</dbReference>
<keyword evidence="10" id="KW-1185">Reference proteome</keyword>
<feature type="coiled-coil region" evidence="6">
    <location>
        <begin position="385"/>
        <end position="436"/>
    </location>
</feature>
<dbReference type="Proteomes" id="UP000030762">
    <property type="component" value="Unassembled WGS sequence"/>
</dbReference>
<dbReference type="GO" id="GO:0005524">
    <property type="term" value="F:ATP binding"/>
    <property type="evidence" value="ECO:0007669"/>
    <property type="project" value="UniProtKB-UniRule"/>
</dbReference>
<dbReference type="GO" id="GO:0008017">
    <property type="term" value="F:microtubule binding"/>
    <property type="evidence" value="ECO:0007669"/>
    <property type="project" value="InterPro"/>
</dbReference>
<gene>
    <name evidence="9" type="ORF">SDRG_00107</name>
</gene>
<dbReference type="InterPro" id="IPR047149">
    <property type="entry name" value="KIF11-like"/>
</dbReference>
<dbReference type="PANTHER" id="PTHR47970">
    <property type="entry name" value="KINESIN-LIKE PROTEIN KIF11"/>
    <property type="match status" value="1"/>
</dbReference>
<comment type="subcellular location">
    <subcellularLocation>
        <location evidence="1">Cytoplasm</location>
        <location evidence="1">Cytoskeleton</location>
    </subcellularLocation>
</comment>
<dbReference type="GO" id="GO:0007018">
    <property type="term" value="P:microtubule-based movement"/>
    <property type="evidence" value="ECO:0007669"/>
    <property type="project" value="InterPro"/>
</dbReference>
<reference evidence="9 10" key="1">
    <citation type="submission" date="2012-04" db="EMBL/GenBank/DDBJ databases">
        <title>The Genome Sequence of Saprolegnia declina VS20.</title>
        <authorList>
            <consortium name="The Broad Institute Genome Sequencing Platform"/>
            <person name="Russ C."/>
            <person name="Nusbaum C."/>
            <person name="Tyler B."/>
            <person name="van West P."/>
            <person name="Dieguez-Uribeondo J."/>
            <person name="de Bruijn I."/>
            <person name="Tripathy S."/>
            <person name="Jiang R."/>
            <person name="Young S.K."/>
            <person name="Zeng Q."/>
            <person name="Gargeya S."/>
            <person name="Fitzgerald M."/>
            <person name="Haas B."/>
            <person name="Abouelleil A."/>
            <person name="Alvarado L."/>
            <person name="Arachchi H.M."/>
            <person name="Berlin A."/>
            <person name="Chapman S.B."/>
            <person name="Goldberg J."/>
            <person name="Griggs A."/>
            <person name="Gujja S."/>
            <person name="Hansen M."/>
            <person name="Howarth C."/>
            <person name="Imamovic A."/>
            <person name="Larimer J."/>
            <person name="McCowen C."/>
            <person name="Montmayeur A."/>
            <person name="Murphy C."/>
            <person name="Neiman D."/>
            <person name="Pearson M."/>
            <person name="Priest M."/>
            <person name="Roberts A."/>
            <person name="Saif S."/>
            <person name="Shea T."/>
            <person name="Sisk P."/>
            <person name="Sykes S."/>
            <person name="Wortman J."/>
            <person name="Nusbaum C."/>
            <person name="Birren B."/>
        </authorList>
    </citation>
    <scope>NUCLEOTIDE SEQUENCE [LARGE SCALE GENOMIC DNA]</scope>
    <source>
        <strain evidence="9 10">VS20</strain>
    </source>
</reference>
<dbReference type="GeneID" id="19940834"/>
<keyword evidence="3 5" id="KW-0505">Motor protein</keyword>
<dbReference type="PROSITE" id="PS50067">
    <property type="entry name" value="KINESIN_MOTOR_2"/>
    <property type="match status" value="1"/>
</dbReference>
<name>T0QVX0_SAPDV</name>
<dbReference type="InterPro" id="IPR027417">
    <property type="entry name" value="P-loop_NTPase"/>
</dbReference>
<dbReference type="STRING" id="1156394.T0QVX0"/>
<dbReference type="GO" id="GO:0005876">
    <property type="term" value="C:spindle microtubule"/>
    <property type="evidence" value="ECO:0007669"/>
    <property type="project" value="TreeGrafter"/>
</dbReference>
<dbReference type="GO" id="GO:0090307">
    <property type="term" value="P:mitotic spindle assembly"/>
    <property type="evidence" value="ECO:0007669"/>
    <property type="project" value="TreeGrafter"/>
</dbReference>
<dbReference type="PRINTS" id="PR00380">
    <property type="entry name" value="KINESINHEAVY"/>
</dbReference>
<feature type="region of interest" description="Disordered" evidence="7">
    <location>
        <begin position="1"/>
        <end position="46"/>
    </location>
</feature>
<dbReference type="VEuPathDB" id="FungiDB:SDRG_00107"/>
<dbReference type="CDD" id="cd00106">
    <property type="entry name" value="KISc"/>
    <property type="match status" value="1"/>
</dbReference>
<dbReference type="GO" id="GO:0008574">
    <property type="term" value="F:plus-end-directed microtubule motor activity"/>
    <property type="evidence" value="ECO:0007669"/>
    <property type="project" value="TreeGrafter"/>
</dbReference>
<keyword evidence="5" id="KW-0547">Nucleotide-binding</keyword>
<dbReference type="InterPro" id="IPR036961">
    <property type="entry name" value="Kinesin_motor_dom_sf"/>
</dbReference>
<feature type="binding site" evidence="5">
    <location>
        <begin position="131"/>
        <end position="138"/>
    </location>
    <ligand>
        <name>ATP</name>
        <dbReference type="ChEBI" id="CHEBI:30616"/>
    </ligand>
</feature>
<evidence type="ECO:0000256" key="5">
    <source>
        <dbReference type="PROSITE-ProRule" id="PRU00283"/>
    </source>
</evidence>
<dbReference type="InterPro" id="IPR001752">
    <property type="entry name" value="Kinesin_motor_dom"/>
</dbReference>
<dbReference type="PANTHER" id="PTHR47970:SF12">
    <property type="entry name" value="KINESIN FAMILY MEMBER 11"/>
    <property type="match status" value="1"/>
</dbReference>